<protein>
    <recommendedName>
        <fullName evidence="4">DUF4320 family protein</fullName>
    </recommendedName>
</protein>
<gene>
    <name evidence="2" type="ORF">RGB73_04610</name>
</gene>
<keyword evidence="1" id="KW-1133">Transmembrane helix</keyword>
<dbReference type="RefSeq" id="WP_310769570.1">
    <property type="nucleotide sequence ID" value="NZ_CP134050.1"/>
</dbReference>
<evidence type="ECO:0000313" key="3">
    <source>
        <dbReference type="Proteomes" id="UP001256827"/>
    </source>
</evidence>
<sequence>MSGIRWLISIAIILAIAITYFLYVHETPIGIVDATIKKVRVGSIKELNLNREDVEKITTFYSFVDNKHLSRPDVEYSEVTISNKQSQVVASFQVIEYNDSNSNLKIYDGKLIFTLQKSGFFKWSIIKIEIGKEMGEVTPQRG</sequence>
<keyword evidence="1" id="KW-0472">Membrane</keyword>
<keyword evidence="1" id="KW-0812">Transmembrane</keyword>
<proteinExistence type="predicted"/>
<accession>A0ABY9TB77</accession>
<name>A0ABY9TB77_BREBE</name>
<evidence type="ECO:0000313" key="2">
    <source>
        <dbReference type="EMBL" id="WNC15628.1"/>
    </source>
</evidence>
<dbReference type="EMBL" id="CP134050">
    <property type="protein sequence ID" value="WNC15628.1"/>
    <property type="molecule type" value="Genomic_DNA"/>
</dbReference>
<evidence type="ECO:0000256" key="1">
    <source>
        <dbReference type="SAM" id="Phobius"/>
    </source>
</evidence>
<evidence type="ECO:0008006" key="4">
    <source>
        <dbReference type="Google" id="ProtNLM"/>
    </source>
</evidence>
<organism evidence="2 3">
    <name type="scientific">Brevibacillus brevis</name>
    <name type="common">Bacillus brevis</name>
    <dbReference type="NCBI Taxonomy" id="1393"/>
    <lineage>
        <taxon>Bacteria</taxon>
        <taxon>Bacillati</taxon>
        <taxon>Bacillota</taxon>
        <taxon>Bacilli</taxon>
        <taxon>Bacillales</taxon>
        <taxon>Paenibacillaceae</taxon>
        <taxon>Brevibacillus</taxon>
    </lineage>
</organism>
<keyword evidence="3" id="KW-1185">Reference proteome</keyword>
<dbReference type="Proteomes" id="UP001256827">
    <property type="component" value="Chromosome"/>
</dbReference>
<reference evidence="2 3" key="1">
    <citation type="submission" date="2023-09" db="EMBL/GenBank/DDBJ databases">
        <title>Complete Genome and Methylome dissection of Bacillus brevis NEB573 original source of BbsI restriction endonuclease.</title>
        <authorList>
            <person name="Fomenkov A."/>
            <person name="Roberts R.D."/>
        </authorList>
    </citation>
    <scope>NUCLEOTIDE SEQUENCE [LARGE SCALE GENOMIC DNA]</scope>
    <source>
        <strain evidence="2 3">NEB573</strain>
    </source>
</reference>
<feature type="transmembrane region" description="Helical" evidence="1">
    <location>
        <begin position="6"/>
        <end position="24"/>
    </location>
</feature>